<organism evidence="1 3">
    <name type="scientific">Medicago truncatula</name>
    <name type="common">Barrel medic</name>
    <name type="synonym">Medicago tribuloides</name>
    <dbReference type="NCBI Taxonomy" id="3880"/>
    <lineage>
        <taxon>Eukaryota</taxon>
        <taxon>Viridiplantae</taxon>
        <taxon>Streptophyta</taxon>
        <taxon>Embryophyta</taxon>
        <taxon>Tracheophyta</taxon>
        <taxon>Spermatophyta</taxon>
        <taxon>Magnoliopsida</taxon>
        <taxon>eudicotyledons</taxon>
        <taxon>Gunneridae</taxon>
        <taxon>Pentapetalae</taxon>
        <taxon>rosids</taxon>
        <taxon>fabids</taxon>
        <taxon>Fabales</taxon>
        <taxon>Fabaceae</taxon>
        <taxon>Papilionoideae</taxon>
        <taxon>50 kb inversion clade</taxon>
        <taxon>NPAAA clade</taxon>
        <taxon>Hologalegina</taxon>
        <taxon>IRL clade</taxon>
        <taxon>Trifolieae</taxon>
        <taxon>Medicago</taxon>
    </lineage>
</organism>
<evidence type="ECO:0000313" key="3">
    <source>
        <dbReference type="Proteomes" id="UP000002051"/>
    </source>
</evidence>
<dbReference type="EMBL" id="KL402739">
    <property type="protein sequence ID" value="KEH17442.1"/>
    <property type="molecule type" value="Genomic_DNA"/>
</dbReference>
<evidence type="ECO:0000313" key="2">
    <source>
        <dbReference type="EnsemblPlants" id="KEH17442"/>
    </source>
</evidence>
<reference evidence="1 3" key="1">
    <citation type="journal article" date="2011" name="Nature">
        <title>The Medicago genome provides insight into the evolution of rhizobial symbioses.</title>
        <authorList>
            <person name="Young N.D."/>
            <person name="Debelle F."/>
            <person name="Oldroyd G.E."/>
            <person name="Geurts R."/>
            <person name="Cannon S.B."/>
            <person name="Udvardi M.K."/>
            <person name="Benedito V.A."/>
            <person name="Mayer K.F."/>
            <person name="Gouzy J."/>
            <person name="Schoof H."/>
            <person name="Van de Peer Y."/>
            <person name="Proost S."/>
            <person name="Cook D.R."/>
            <person name="Meyers B.C."/>
            <person name="Spannagl M."/>
            <person name="Cheung F."/>
            <person name="De Mita S."/>
            <person name="Krishnakumar V."/>
            <person name="Gundlach H."/>
            <person name="Zhou S."/>
            <person name="Mudge J."/>
            <person name="Bharti A.K."/>
            <person name="Murray J.D."/>
            <person name="Naoumkina M.A."/>
            <person name="Rosen B."/>
            <person name="Silverstein K.A."/>
            <person name="Tang H."/>
            <person name="Rombauts S."/>
            <person name="Zhao P.X."/>
            <person name="Zhou P."/>
            <person name="Barbe V."/>
            <person name="Bardou P."/>
            <person name="Bechner M."/>
            <person name="Bellec A."/>
            <person name="Berger A."/>
            <person name="Berges H."/>
            <person name="Bidwell S."/>
            <person name="Bisseling T."/>
            <person name="Choisne N."/>
            <person name="Couloux A."/>
            <person name="Denny R."/>
            <person name="Deshpande S."/>
            <person name="Dai X."/>
            <person name="Doyle J.J."/>
            <person name="Dudez A.M."/>
            <person name="Farmer A.D."/>
            <person name="Fouteau S."/>
            <person name="Franken C."/>
            <person name="Gibelin C."/>
            <person name="Gish J."/>
            <person name="Goldstein S."/>
            <person name="Gonzalez A.J."/>
            <person name="Green P.J."/>
            <person name="Hallab A."/>
            <person name="Hartog M."/>
            <person name="Hua A."/>
            <person name="Humphray S.J."/>
            <person name="Jeong D.H."/>
            <person name="Jing Y."/>
            <person name="Jocker A."/>
            <person name="Kenton S.M."/>
            <person name="Kim D.J."/>
            <person name="Klee K."/>
            <person name="Lai H."/>
            <person name="Lang C."/>
            <person name="Lin S."/>
            <person name="Macmil S.L."/>
            <person name="Magdelenat G."/>
            <person name="Matthews L."/>
            <person name="McCorrison J."/>
            <person name="Monaghan E.L."/>
            <person name="Mun J.H."/>
            <person name="Najar F.Z."/>
            <person name="Nicholson C."/>
            <person name="Noirot C."/>
            <person name="O'Bleness M."/>
            <person name="Paule C.R."/>
            <person name="Poulain J."/>
            <person name="Prion F."/>
            <person name="Qin B."/>
            <person name="Qu C."/>
            <person name="Retzel E.F."/>
            <person name="Riddle C."/>
            <person name="Sallet E."/>
            <person name="Samain S."/>
            <person name="Samson N."/>
            <person name="Sanders I."/>
            <person name="Saurat O."/>
            <person name="Scarpelli C."/>
            <person name="Schiex T."/>
            <person name="Segurens B."/>
            <person name="Severin A.J."/>
            <person name="Sherrier D.J."/>
            <person name="Shi R."/>
            <person name="Sims S."/>
            <person name="Singer S.R."/>
            <person name="Sinharoy S."/>
            <person name="Sterck L."/>
            <person name="Viollet A."/>
            <person name="Wang B.B."/>
            <person name="Wang K."/>
            <person name="Wang M."/>
            <person name="Wang X."/>
            <person name="Warfsmann J."/>
            <person name="Weissenbach J."/>
            <person name="White D.D."/>
            <person name="White J.D."/>
            <person name="Wiley G.B."/>
            <person name="Wincker P."/>
            <person name="Xing Y."/>
            <person name="Yang L."/>
            <person name="Yao Z."/>
            <person name="Ying F."/>
            <person name="Zhai J."/>
            <person name="Zhou L."/>
            <person name="Zuber A."/>
            <person name="Denarie J."/>
            <person name="Dixon R.A."/>
            <person name="May G.D."/>
            <person name="Schwartz D.C."/>
            <person name="Rogers J."/>
            <person name="Quetier F."/>
            <person name="Town C.D."/>
            <person name="Roe B.A."/>
        </authorList>
    </citation>
    <scope>NUCLEOTIDE SEQUENCE [LARGE SCALE GENOMIC DNA]</scope>
    <source>
        <strain evidence="1">A17</strain>
        <strain evidence="2 3">cv. Jemalong A17</strain>
    </source>
</reference>
<dbReference type="HOGENOM" id="CLU_1231508_0_0_1"/>
<keyword evidence="3" id="KW-1185">Reference proteome</keyword>
<dbReference type="EnsemblPlants" id="KEH17442">
    <property type="protein sequence ID" value="KEH17442"/>
    <property type="gene ID" value="MTR_0014s0040"/>
</dbReference>
<dbReference type="AlphaFoldDB" id="A0A072TJ44"/>
<protein>
    <submittedName>
        <fullName evidence="1 2">Uncharacterized protein</fullName>
    </submittedName>
</protein>
<sequence>MRELEETTFIVVSNTVEKKEDVRGYFTWNLEMERVLAEALRDQEVWVARVMEHGKQWHTTLQLMCCQHSHEEAKRFRFKVIPNWDDIVDICAKDRASGVQVEHAFDADDVMSKEANVNENSSDVYIDLEEPNSATKKKVQFTRANKGKYREGMVNSMKEVAESLKDFVQVSRKRMEGNAQALVQEVLTEMEMITARNWANGMTECKKTGNLEQVKHIEINKTHIT</sequence>
<reference evidence="2" key="3">
    <citation type="submission" date="2015-06" db="UniProtKB">
        <authorList>
            <consortium name="EnsemblPlants"/>
        </authorList>
    </citation>
    <scope>IDENTIFICATION</scope>
    <source>
        <strain evidence="2">cv. Jemalong A17</strain>
    </source>
</reference>
<gene>
    <name evidence="2" type="primary">25479602</name>
    <name evidence="1" type="ORF">MTR_0014s0040</name>
</gene>
<dbReference type="PANTHER" id="PTHR46929:SF3">
    <property type="entry name" value="MYB_SANT-LIKE DOMAIN-CONTAINING PROTEIN"/>
    <property type="match status" value="1"/>
</dbReference>
<proteinExistence type="predicted"/>
<evidence type="ECO:0000313" key="1">
    <source>
        <dbReference type="EMBL" id="KEH17442.1"/>
    </source>
</evidence>
<name>A0A072TJ44_MEDTR</name>
<reference evidence="1 3" key="2">
    <citation type="journal article" date="2014" name="BMC Genomics">
        <title>An improved genome release (version Mt4.0) for the model legume Medicago truncatula.</title>
        <authorList>
            <person name="Tang H."/>
            <person name="Krishnakumar V."/>
            <person name="Bidwell S."/>
            <person name="Rosen B."/>
            <person name="Chan A."/>
            <person name="Zhou S."/>
            <person name="Gentzbittel L."/>
            <person name="Childs K.L."/>
            <person name="Yandell M."/>
            <person name="Gundlach H."/>
            <person name="Mayer K.F."/>
            <person name="Schwartz D.C."/>
            <person name="Town C.D."/>
        </authorList>
    </citation>
    <scope>GENOME REANNOTATION</scope>
    <source>
        <strain evidence="1">A17</strain>
        <strain evidence="2 3">cv. Jemalong A17</strain>
    </source>
</reference>
<dbReference type="Proteomes" id="UP000002051">
    <property type="component" value="Unassembled WGS sequence"/>
</dbReference>
<dbReference type="OrthoDB" id="1432812at2759"/>
<dbReference type="PANTHER" id="PTHR46929">
    <property type="entry name" value="EXPRESSED PROTEIN"/>
    <property type="match status" value="1"/>
</dbReference>
<accession>A0A072TJ44</accession>